<sequence length="79" mass="9474">MLVLSIQYFGYAQAIGIIGIALNRFIAVYSQIRHRDFWWKKSHINLLLFFQWVLRLFRELPLFFAEFKVVLNSHTAQKT</sequence>
<reference evidence="3" key="1">
    <citation type="submission" date="2017-02" db="UniProtKB">
        <authorList>
            <consortium name="WormBaseParasite"/>
        </authorList>
    </citation>
    <scope>IDENTIFICATION</scope>
</reference>
<keyword evidence="1" id="KW-1133">Transmembrane helix</keyword>
<keyword evidence="1" id="KW-0812">Transmembrane</keyword>
<feature type="transmembrane region" description="Helical" evidence="1">
    <location>
        <begin position="6"/>
        <end position="26"/>
    </location>
</feature>
<dbReference type="InterPro" id="IPR019426">
    <property type="entry name" value="7TM_GPCR_serpentine_rcpt_Srv"/>
</dbReference>
<dbReference type="WBParaSite" id="SPAL_0001522200.1">
    <property type="protein sequence ID" value="SPAL_0001522200.1"/>
    <property type="gene ID" value="SPAL_0001522200"/>
</dbReference>
<evidence type="ECO:0000313" key="2">
    <source>
        <dbReference type="Proteomes" id="UP000046392"/>
    </source>
</evidence>
<keyword evidence="2" id="KW-1185">Reference proteome</keyword>
<name>A0A0N5CBF6_STREA</name>
<protein>
    <submittedName>
        <fullName evidence="3">MATE efflux family protein</fullName>
    </submittedName>
</protein>
<evidence type="ECO:0000256" key="1">
    <source>
        <dbReference type="SAM" id="Phobius"/>
    </source>
</evidence>
<keyword evidence="1" id="KW-0472">Membrane</keyword>
<dbReference type="Proteomes" id="UP000046392">
    <property type="component" value="Unplaced"/>
</dbReference>
<proteinExistence type="predicted"/>
<evidence type="ECO:0000313" key="3">
    <source>
        <dbReference type="WBParaSite" id="SPAL_0001522200.1"/>
    </source>
</evidence>
<accession>A0A0N5CBF6</accession>
<dbReference type="AlphaFoldDB" id="A0A0N5CBF6"/>
<organism evidence="2 3">
    <name type="scientific">Strongyloides papillosus</name>
    <name type="common">Intestinal threadworm</name>
    <dbReference type="NCBI Taxonomy" id="174720"/>
    <lineage>
        <taxon>Eukaryota</taxon>
        <taxon>Metazoa</taxon>
        <taxon>Ecdysozoa</taxon>
        <taxon>Nematoda</taxon>
        <taxon>Chromadorea</taxon>
        <taxon>Rhabditida</taxon>
        <taxon>Tylenchina</taxon>
        <taxon>Panagrolaimomorpha</taxon>
        <taxon>Strongyloidoidea</taxon>
        <taxon>Strongyloididae</taxon>
        <taxon>Strongyloides</taxon>
    </lineage>
</organism>
<dbReference type="Pfam" id="PF10323">
    <property type="entry name" value="7TM_GPCR_Srv"/>
    <property type="match status" value="1"/>
</dbReference>